<keyword evidence="5" id="KW-1185">Reference proteome</keyword>
<feature type="domain" description="LCCL" evidence="2">
    <location>
        <begin position="172"/>
        <end position="234"/>
    </location>
</feature>
<dbReference type="Proteomes" id="UP000663852">
    <property type="component" value="Unassembled WGS sequence"/>
</dbReference>
<evidence type="ECO:0000256" key="1">
    <source>
        <dbReference type="SAM" id="MobiDB-lite"/>
    </source>
</evidence>
<reference evidence="4" key="1">
    <citation type="submission" date="2021-02" db="EMBL/GenBank/DDBJ databases">
        <authorList>
            <person name="Nowell W R."/>
        </authorList>
    </citation>
    <scope>NUCLEOTIDE SEQUENCE</scope>
</reference>
<dbReference type="InterPro" id="IPR003609">
    <property type="entry name" value="Pan_app"/>
</dbReference>
<dbReference type="SUPFAM" id="SSF69848">
    <property type="entry name" value="LCCL domain"/>
    <property type="match status" value="1"/>
</dbReference>
<accession>A0A814SZX9</accession>
<dbReference type="Pfam" id="PF00024">
    <property type="entry name" value="PAN_1"/>
    <property type="match status" value="1"/>
</dbReference>
<feature type="region of interest" description="Disordered" evidence="1">
    <location>
        <begin position="79"/>
        <end position="151"/>
    </location>
</feature>
<organism evidence="4 6">
    <name type="scientific">Adineta ricciae</name>
    <name type="common">Rotifer</name>
    <dbReference type="NCBI Taxonomy" id="249248"/>
    <lineage>
        <taxon>Eukaryota</taxon>
        <taxon>Metazoa</taxon>
        <taxon>Spiralia</taxon>
        <taxon>Gnathifera</taxon>
        <taxon>Rotifera</taxon>
        <taxon>Eurotatoria</taxon>
        <taxon>Bdelloidea</taxon>
        <taxon>Adinetida</taxon>
        <taxon>Adinetidae</taxon>
        <taxon>Adineta</taxon>
    </lineage>
</organism>
<protein>
    <recommendedName>
        <fullName evidence="2">LCCL domain-containing protein</fullName>
    </recommendedName>
</protein>
<evidence type="ECO:0000313" key="6">
    <source>
        <dbReference type="Proteomes" id="UP000663852"/>
    </source>
</evidence>
<evidence type="ECO:0000259" key="2">
    <source>
        <dbReference type="PROSITE" id="PS50820"/>
    </source>
</evidence>
<dbReference type="PROSITE" id="PS50820">
    <property type="entry name" value="LCCL"/>
    <property type="match status" value="1"/>
</dbReference>
<dbReference type="InterPro" id="IPR036609">
    <property type="entry name" value="LCCL_sf"/>
</dbReference>
<dbReference type="Gene3D" id="2.170.130.20">
    <property type="entry name" value="LCCL-like domain"/>
    <property type="match status" value="1"/>
</dbReference>
<dbReference type="EMBL" id="CAJNOJ010000120">
    <property type="protein sequence ID" value="CAF1152758.1"/>
    <property type="molecule type" value="Genomic_DNA"/>
</dbReference>
<gene>
    <name evidence="4" type="ORF">EDS130_LOCUS22706</name>
    <name evidence="3" type="ORF">XAT740_LOCUS11689</name>
</gene>
<proteinExistence type="predicted"/>
<dbReference type="OrthoDB" id="10070753at2759"/>
<dbReference type="EMBL" id="CAJNOR010000646">
    <property type="protein sequence ID" value="CAF0971456.1"/>
    <property type="molecule type" value="Genomic_DNA"/>
</dbReference>
<dbReference type="Pfam" id="PF03815">
    <property type="entry name" value="LCCL"/>
    <property type="match status" value="1"/>
</dbReference>
<name>A0A814SZX9_ADIRI</name>
<dbReference type="Proteomes" id="UP000663828">
    <property type="component" value="Unassembled WGS sequence"/>
</dbReference>
<evidence type="ECO:0000313" key="5">
    <source>
        <dbReference type="Proteomes" id="UP000663828"/>
    </source>
</evidence>
<sequence length="241" mass="25050">MSKIINSKFQCANTTCLPFVTNILSDIRQCKMNCLAQTYCRAISFHQLTSTCQLFDNIPNPNGNMLVDTNTITMIVIAGTRNPPEPTTTSTTSTSSTTTSTTSTSSSSTSTTSTTSTSTSTTTTSSSSTSSTPSTAPSTIPNVITGSGGPSTYRGNNGQYYSFSITGSLSGSVWGSDIYTDDSNLNAAAVHAGYAQNGVTTTVIIQILPGQSSYTSTTRNGVTTYNYGSWGGSYSVVGNSG</sequence>
<comment type="caution">
    <text evidence="4">The sequence shown here is derived from an EMBL/GenBank/DDBJ whole genome shotgun (WGS) entry which is preliminary data.</text>
</comment>
<feature type="compositionally biased region" description="Low complexity" evidence="1">
    <location>
        <begin position="87"/>
        <end position="139"/>
    </location>
</feature>
<evidence type="ECO:0000313" key="4">
    <source>
        <dbReference type="EMBL" id="CAF1152758.1"/>
    </source>
</evidence>
<evidence type="ECO:0000313" key="3">
    <source>
        <dbReference type="EMBL" id="CAF0971456.1"/>
    </source>
</evidence>
<dbReference type="InterPro" id="IPR004043">
    <property type="entry name" value="LCCL"/>
</dbReference>
<dbReference type="AlphaFoldDB" id="A0A814SZX9"/>